<dbReference type="Proteomes" id="UP000539265">
    <property type="component" value="Unassembled WGS sequence"/>
</dbReference>
<evidence type="ECO:0000256" key="3">
    <source>
        <dbReference type="ARBA" id="ARBA00023163"/>
    </source>
</evidence>
<comment type="caution">
    <text evidence="5">The sequence shown here is derived from an EMBL/GenBank/DDBJ whole genome shotgun (WGS) entry which is preliminary data.</text>
</comment>
<dbReference type="Pfam" id="PF07729">
    <property type="entry name" value="FCD"/>
    <property type="match status" value="1"/>
</dbReference>
<dbReference type="Pfam" id="PF00392">
    <property type="entry name" value="GntR"/>
    <property type="match status" value="1"/>
</dbReference>
<dbReference type="SMART" id="SM00345">
    <property type="entry name" value="HTH_GNTR"/>
    <property type="match status" value="1"/>
</dbReference>
<dbReference type="SUPFAM" id="SSF48008">
    <property type="entry name" value="GntR ligand-binding domain-like"/>
    <property type="match status" value="1"/>
</dbReference>
<protein>
    <submittedName>
        <fullName evidence="5">DNA-binding FadR family transcriptional regulator</fullName>
    </submittedName>
</protein>
<dbReference type="AlphaFoldDB" id="A0A839SB24"/>
<proteinExistence type="predicted"/>
<evidence type="ECO:0000259" key="4">
    <source>
        <dbReference type="PROSITE" id="PS50949"/>
    </source>
</evidence>
<accession>A0A839SB24</accession>
<evidence type="ECO:0000256" key="1">
    <source>
        <dbReference type="ARBA" id="ARBA00023015"/>
    </source>
</evidence>
<dbReference type="InterPro" id="IPR011711">
    <property type="entry name" value="GntR_C"/>
</dbReference>
<dbReference type="OrthoDB" id="9799482at2"/>
<evidence type="ECO:0000313" key="5">
    <source>
        <dbReference type="EMBL" id="MBB3054564.1"/>
    </source>
</evidence>
<gene>
    <name evidence="5" type="ORF">FHS11_000974</name>
</gene>
<dbReference type="CDD" id="cd07377">
    <property type="entry name" value="WHTH_GntR"/>
    <property type="match status" value="1"/>
</dbReference>
<dbReference type="GO" id="GO:0003677">
    <property type="term" value="F:DNA binding"/>
    <property type="evidence" value="ECO:0007669"/>
    <property type="project" value="UniProtKB-KW"/>
</dbReference>
<reference evidence="5" key="1">
    <citation type="submission" date="2020-08" db="EMBL/GenBank/DDBJ databases">
        <title>Genomic Encyclopedia of Type Strains, Phase III (KMG-III): the genomes of soil and plant-associated and newly described type strains.</title>
        <authorList>
            <person name="Whitman W."/>
        </authorList>
    </citation>
    <scope>NUCLEOTIDE SEQUENCE [LARGE SCALE GENOMIC DNA]</scope>
    <source>
        <strain evidence="5">CECT 8628</strain>
    </source>
</reference>
<feature type="domain" description="HTH gntR-type" evidence="4">
    <location>
        <begin position="9"/>
        <end position="77"/>
    </location>
</feature>
<dbReference type="InterPro" id="IPR036390">
    <property type="entry name" value="WH_DNA-bd_sf"/>
</dbReference>
<sequence length="220" mass="25020">MNPVHISHRSLADEVASLLQDRILKGEYKVNQKLPVEAKLMELYGVGRSTVREAVKTLVNSGFLRVQQGKGTFIEDNTGMNEPLNQRLKRANPQHIIDVRQMLEIKIAEKAASNRTGNDISKLEHFLNKRAKAADQNLPEECIEAHINFFQVLADASKNDLLSGLYKQFLLQLKTEMLENMKDTAFFKEKRDHYQNLLDGILRQDAKKAAFWSGKINGAM</sequence>
<dbReference type="PANTHER" id="PTHR43537:SF47">
    <property type="entry name" value="REGULATORY PROTEIN GNTR HTH"/>
    <property type="match status" value="1"/>
</dbReference>
<keyword evidence="6" id="KW-1185">Reference proteome</keyword>
<organism evidence="5 6">
    <name type="scientific">Mucilaginibacter gotjawali</name>
    <dbReference type="NCBI Taxonomy" id="1550579"/>
    <lineage>
        <taxon>Bacteria</taxon>
        <taxon>Pseudomonadati</taxon>
        <taxon>Bacteroidota</taxon>
        <taxon>Sphingobacteriia</taxon>
        <taxon>Sphingobacteriales</taxon>
        <taxon>Sphingobacteriaceae</taxon>
        <taxon>Mucilaginibacter</taxon>
    </lineage>
</organism>
<dbReference type="EMBL" id="JACHWX010000002">
    <property type="protein sequence ID" value="MBB3054564.1"/>
    <property type="molecule type" value="Genomic_DNA"/>
</dbReference>
<name>A0A839SB24_9SPHI</name>
<dbReference type="GO" id="GO:0003700">
    <property type="term" value="F:DNA-binding transcription factor activity"/>
    <property type="evidence" value="ECO:0007669"/>
    <property type="project" value="InterPro"/>
</dbReference>
<dbReference type="SUPFAM" id="SSF46785">
    <property type="entry name" value="Winged helix' DNA-binding domain"/>
    <property type="match status" value="1"/>
</dbReference>
<dbReference type="Gene3D" id="1.20.120.530">
    <property type="entry name" value="GntR ligand-binding domain-like"/>
    <property type="match status" value="1"/>
</dbReference>
<dbReference type="PRINTS" id="PR00035">
    <property type="entry name" value="HTHGNTR"/>
</dbReference>
<evidence type="ECO:0000313" key="6">
    <source>
        <dbReference type="Proteomes" id="UP000539265"/>
    </source>
</evidence>
<dbReference type="RefSeq" id="WP_096356740.1">
    <property type="nucleotide sequence ID" value="NZ_AP017313.1"/>
</dbReference>
<evidence type="ECO:0000256" key="2">
    <source>
        <dbReference type="ARBA" id="ARBA00023125"/>
    </source>
</evidence>
<dbReference type="InterPro" id="IPR008920">
    <property type="entry name" value="TF_FadR/GntR_C"/>
</dbReference>
<dbReference type="Gene3D" id="1.10.10.10">
    <property type="entry name" value="Winged helix-like DNA-binding domain superfamily/Winged helix DNA-binding domain"/>
    <property type="match status" value="1"/>
</dbReference>
<dbReference type="PROSITE" id="PS50949">
    <property type="entry name" value="HTH_GNTR"/>
    <property type="match status" value="1"/>
</dbReference>
<dbReference type="InterPro" id="IPR036388">
    <property type="entry name" value="WH-like_DNA-bd_sf"/>
</dbReference>
<keyword evidence="3" id="KW-0804">Transcription</keyword>
<dbReference type="SMART" id="SM00895">
    <property type="entry name" value="FCD"/>
    <property type="match status" value="1"/>
</dbReference>
<dbReference type="InterPro" id="IPR000524">
    <property type="entry name" value="Tscrpt_reg_HTH_GntR"/>
</dbReference>
<keyword evidence="1" id="KW-0805">Transcription regulation</keyword>
<dbReference type="PANTHER" id="PTHR43537">
    <property type="entry name" value="TRANSCRIPTIONAL REGULATOR, GNTR FAMILY"/>
    <property type="match status" value="1"/>
</dbReference>
<keyword evidence="2 5" id="KW-0238">DNA-binding</keyword>